<feature type="compositionally biased region" description="Low complexity" evidence="7">
    <location>
        <begin position="129"/>
        <end position="143"/>
    </location>
</feature>
<dbReference type="EMBL" id="NAJN01000035">
    <property type="protein sequence ID" value="TKA81106.1"/>
    <property type="molecule type" value="Genomic_DNA"/>
</dbReference>
<dbReference type="SMART" id="SM00326">
    <property type="entry name" value="SH3"/>
    <property type="match status" value="1"/>
</dbReference>
<keyword evidence="12" id="KW-1185">Reference proteome</keyword>
<dbReference type="STRING" id="331657.A0A4U0XXA8"/>
<dbReference type="InterPro" id="IPR027007">
    <property type="entry name" value="C2_DOCK-type_domain"/>
</dbReference>
<feature type="region of interest" description="Disordered" evidence="7">
    <location>
        <begin position="1798"/>
        <end position="1839"/>
    </location>
</feature>
<dbReference type="Gene3D" id="2.30.30.40">
    <property type="entry name" value="SH3 Domains"/>
    <property type="match status" value="1"/>
</dbReference>
<comment type="similarity">
    <text evidence="6">Belongs to the DOCK family.</text>
</comment>
<keyword evidence="2 5" id="KW-0728">SH3 domain</keyword>
<feature type="compositionally biased region" description="Low complexity" evidence="7">
    <location>
        <begin position="102"/>
        <end position="111"/>
    </location>
</feature>
<evidence type="ECO:0000256" key="4">
    <source>
        <dbReference type="ARBA" id="ARBA00022553"/>
    </source>
</evidence>
<dbReference type="PANTHER" id="PTHR45653">
    <property type="entry name" value="DEDICATOR OF CYTOKINESIS"/>
    <property type="match status" value="1"/>
</dbReference>
<organism evidence="11 12">
    <name type="scientific">Cryomyces minteri</name>
    <dbReference type="NCBI Taxonomy" id="331657"/>
    <lineage>
        <taxon>Eukaryota</taxon>
        <taxon>Fungi</taxon>
        <taxon>Dikarya</taxon>
        <taxon>Ascomycota</taxon>
        <taxon>Pezizomycotina</taxon>
        <taxon>Dothideomycetes</taxon>
        <taxon>Dothideomycetes incertae sedis</taxon>
        <taxon>Cryomyces</taxon>
    </lineage>
</organism>
<dbReference type="GO" id="GO:0005886">
    <property type="term" value="C:plasma membrane"/>
    <property type="evidence" value="ECO:0007669"/>
    <property type="project" value="TreeGrafter"/>
</dbReference>
<feature type="domain" description="C2 DOCK-type" evidence="9">
    <location>
        <begin position="624"/>
        <end position="801"/>
    </location>
</feature>
<dbReference type="Gene3D" id="1.20.1270.350">
    <property type="entry name" value="Dedicator of cytokinesis N-terminal subdomain"/>
    <property type="match status" value="1"/>
</dbReference>
<gene>
    <name evidence="11" type="ORF">B0A49_00401</name>
</gene>
<dbReference type="GO" id="GO:0005737">
    <property type="term" value="C:cytoplasm"/>
    <property type="evidence" value="ECO:0007669"/>
    <property type="project" value="UniProtKB-SubCell"/>
</dbReference>
<feature type="compositionally biased region" description="Basic residues" evidence="7">
    <location>
        <begin position="1814"/>
        <end position="1827"/>
    </location>
</feature>
<dbReference type="PROSITE" id="PS51651">
    <property type="entry name" value="DOCKER"/>
    <property type="match status" value="1"/>
</dbReference>
<dbReference type="InterPro" id="IPR026791">
    <property type="entry name" value="DOCK"/>
</dbReference>
<feature type="compositionally biased region" description="Basic and acidic residues" evidence="7">
    <location>
        <begin position="112"/>
        <end position="121"/>
    </location>
</feature>
<evidence type="ECO:0000256" key="7">
    <source>
        <dbReference type="SAM" id="MobiDB-lite"/>
    </source>
</evidence>
<dbReference type="PROSITE" id="PS51650">
    <property type="entry name" value="C2_DOCK"/>
    <property type="match status" value="1"/>
</dbReference>
<dbReference type="Gene3D" id="1.25.40.410">
    <property type="match status" value="1"/>
</dbReference>
<feature type="region of interest" description="Disordered" evidence="7">
    <location>
        <begin position="1753"/>
        <end position="1782"/>
    </location>
</feature>
<feature type="region of interest" description="Disordered" evidence="7">
    <location>
        <begin position="93"/>
        <end position="206"/>
    </location>
</feature>
<dbReference type="InterPro" id="IPR042455">
    <property type="entry name" value="DOCK_N_sub1"/>
</dbReference>
<dbReference type="SUPFAM" id="SSF50044">
    <property type="entry name" value="SH3-domain"/>
    <property type="match status" value="1"/>
</dbReference>
<dbReference type="GO" id="GO:0005085">
    <property type="term" value="F:guanyl-nucleotide exchange factor activity"/>
    <property type="evidence" value="ECO:0007669"/>
    <property type="project" value="InterPro"/>
</dbReference>
<sequence length="2324" mass="258937">MPWRPLPQVAFAVCVYPFRASSPADLPLELGDDIYIIEQGGKDASWYRGYLVAPPSLLAGLTSTKGQTLQARVFSGIFPRNCVEVREVLGDTDAPASTTQDRTSSLRGRTSLRGEAEDHKVNGTLATPGASRKSASGSRSRQTSSKRDGQDLTSSNSRNSSRSAPIDALDFPMPPTPSATRDSKVKKPAAPVPLLKVGDETPTSAEEPLVDEISSCLREWHSTKLHELLLSRRYDVLDELSSLVQRLDTARRQLLHGVLTVQELERLRETTVWDLVHGNKLLSGEVIVRSPSENGRVMTADDSAVEITQLQAMMSLLDEKPGQQQPDIKSLHHLLVDVRDFVGDVNQPMTLAMYLCSKTPGDKPRPVSELYTVELFERDTDSYARSSTKTKTLFVDLNNNDIGEGAGFDTSLFLVFKLMTNKPMKPAALNSMRSLSTRDSAHNANPAIPQHVSNSVGGRRSLLWGSQRGRKDSDQAMRTSEYRPTTSASTRSRLTKLQEKPPSLPEGSKEQKSVKRTVGVGALEIGSVLRGGLEIDHRVSMWAPGPSSQGQDEAEEQWDDVIKELARSPTGQYKTSNPVHRLHVFAKAFSNPDAGALVKNTPTMLHEIHQTRKIAFSGAPTKARSDIYLTLLEPFLPRRGFLSHPKSGSVPLGQDSEMANLQLTLEVRRSSGDRIEDCIYPSGNSLGHTAWRTTAVEREEGWNSTIRLAIDPEDVPGSHVVMSLADGAGFPFALSWMPLWTQEAFVPDGDHVLTLYKYDEYTSSVISGKGAYLALPPWSAKNNDESVIGPLAALHLSTYLCSTRYSQDPNLLGLLKWRDHHGSDLRNLLKRFVFVPELEIVKLLNEVFDALFAVLDEYSGSEEYEDLVFNNLVIVLGIVHDRRFDLVPLVDHYIGAQFSWPGAASCLIRGYMRLLADPVNPEASRSLRATFKVGGHVLKFIVSARYRQKEKEAGIGITSRGPAFAQELQKVFQALEALMRNPAPTLVGTKTLVVQHFHLWLPVLSEVITPREILQMAISFIDSCASAQGKLALYRLVLILHYTQLDLFNTTALRRVLAVESVRWLDPHWGFVDTVTEQWKEQVRLCCSIVASQLNDLGPENSHYVLKLVDTYTTILVAPRSKKNSFSLLFPSSYPFPTTTTAAQADVDEALVEITALLAACFNAPNSLTLDSSAIDVSEFFLNTLQVYKSVLACEAFPSSWLSVHIFHHKSAIRTLETLFSILVESYLPHPDDGNDFNSDIWQAFLDTLLKLCSSDALAMETFPEQKRRTVWKIAGDVREVGADLLRRSWEALGWETNPEEIKRYGLKKMGGYQVTYVPSMVAPIVALCMSVHAGLRKVAIEVLQSMIVSEWTLNEDLSAIQAEMIDCLDYLFKCKGVNDTLLQKLFIGELLDMFEPLARASDDALHRAVKELISTIGELLDLLIAVHSADGAGEAFRIMDTLHLMEFLRDVQKENIYIRYVHQLARVQSEAGNLTEAGQALRLHAELYDWDPSAIVEPLEDPEFPMQTCFERREQIYFLMIKHYEEKSSWDNALGAYQELATQYEHDIFDFAKLARTQRAMATIYESIAKGERQSPRYFRVVYKGLGFPTSLRDKQFIFEGTPTDRLPTFTDRMHQQHPAAKVLQPGGEEDVEGQYMQIYPVSVQKDLMHPIYQRSRVPQPIREHILLAQPKNFTTTSRRQASRDVRSNDQVVQKTVYTTQDAFPTILRRSEIVQTTKVTLTPIQAAIERTTRKTQELVALEKRANNISAAQIASDYETRRQRAEATAGPDNGEGPSNQAQLDEDIAAAEAAAEEAVERTRKRKRNEENAIAKIKKTKAYQKKKAQKGSDNDSDGDFDNVLARNMYKKAKPPPGQLENCEICSKRFTVTPYSKDGPDEKKVAKKPAGRKRRKIESDRLDGLTVNGAKTLQQMCIEKVAQHHTDVEELGDLPQPVLERLSEIFSKKRVLNPKTLPLFLRPDLDTVAIHDCSYLEVDDYKQIFAVVPKIEKLVLRNACQFKDEAMDYMMEKAKNLRFLQLYAANLITNAMWHKLFQHQGASLETVKLQWLDASFEDEAVMEMVAHCRNITRLKFKLCRRIGEEAVAAISMLPKLEHLSLQIGREVSSERLVDLVRVVGSNLKTLSLEKFVDADDTVLEAIHAHCCNLTKFRFTENDYATDAGYAALFTDWANPPLAFADLSSTRDTDNNNPTGPAAAIGLGLAGFAALMAHSGDALERLEMASCRHVGLAALLDAFDGVKQYPRLRSVNVSFCTAVDTVVVAGMFRSCPALRRVVAFGCFAVTDVVVPSGIALIGAPRAQDAIEQIGGAHVGLIEALGAMVEVAA</sequence>
<dbReference type="InterPro" id="IPR056451">
    <property type="entry name" value="Znf_Tbcl_Rhp7"/>
</dbReference>
<evidence type="ECO:0000313" key="12">
    <source>
        <dbReference type="Proteomes" id="UP000308768"/>
    </source>
</evidence>
<dbReference type="Proteomes" id="UP000308768">
    <property type="component" value="Unassembled WGS sequence"/>
</dbReference>
<name>A0A4U0XXA8_9PEZI</name>
<feature type="region of interest" description="Disordered" evidence="7">
    <location>
        <begin position="1873"/>
        <end position="1893"/>
    </location>
</feature>
<dbReference type="FunFam" id="3.80.10.10:FF:000601">
    <property type="entry name" value="DNA repair protein Rad7, protein"/>
    <property type="match status" value="1"/>
</dbReference>
<dbReference type="SUPFAM" id="SSF52047">
    <property type="entry name" value="RNI-like"/>
    <property type="match status" value="1"/>
</dbReference>
<feature type="compositionally biased region" description="Polar residues" evidence="7">
    <location>
        <begin position="476"/>
        <end position="492"/>
    </location>
</feature>
<dbReference type="CDD" id="cd08679">
    <property type="entry name" value="C2_DOCK180_related"/>
    <property type="match status" value="1"/>
</dbReference>
<evidence type="ECO:0000256" key="6">
    <source>
        <dbReference type="PROSITE-ProRule" id="PRU00983"/>
    </source>
</evidence>
<evidence type="ECO:0000313" key="11">
    <source>
        <dbReference type="EMBL" id="TKA81106.1"/>
    </source>
</evidence>
<comment type="caution">
    <text evidence="11">The sequence shown here is derived from an EMBL/GenBank/DDBJ whole genome shotgun (WGS) entry which is preliminary data.</text>
</comment>
<dbReference type="Pfam" id="PF16172">
    <property type="entry name" value="DOCK_N"/>
    <property type="match status" value="1"/>
</dbReference>
<evidence type="ECO:0000256" key="3">
    <source>
        <dbReference type="ARBA" id="ARBA00022490"/>
    </source>
</evidence>
<dbReference type="InterPro" id="IPR032376">
    <property type="entry name" value="DOCK_N"/>
</dbReference>
<evidence type="ECO:0000256" key="5">
    <source>
        <dbReference type="PROSITE-ProRule" id="PRU00192"/>
    </source>
</evidence>
<dbReference type="GO" id="GO:0007264">
    <property type="term" value="P:small GTPase-mediated signal transduction"/>
    <property type="evidence" value="ECO:0007669"/>
    <property type="project" value="InterPro"/>
</dbReference>
<keyword evidence="4" id="KW-0597">Phosphoprotein</keyword>
<evidence type="ECO:0000259" key="10">
    <source>
        <dbReference type="PROSITE" id="PS51651"/>
    </source>
</evidence>
<accession>A0A4U0XXA8</accession>
<dbReference type="InterPro" id="IPR043161">
    <property type="entry name" value="DOCK_C_lobe_A"/>
</dbReference>
<dbReference type="Pfam" id="PF23554">
    <property type="entry name" value="TPR_DOCK"/>
    <property type="match status" value="1"/>
</dbReference>
<feature type="compositionally biased region" description="Low complexity" evidence="7">
    <location>
        <begin position="154"/>
        <end position="163"/>
    </location>
</feature>
<keyword evidence="3" id="KW-0963">Cytoplasm</keyword>
<dbReference type="OrthoDB" id="18896at2759"/>
<dbReference type="CDD" id="cd11684">
    <property type="entry name" value="DHR2_DOCK"/>
    <property type="match status" value="1"/>
</dbReference>
<evidence type="ECO:0008006" key="13">
    <source>
        <dbReference type="Google" id="ProtNLM"/>
    </source>
</evidence>
<dbReference type="PANTHER" id="PTHR45653:SF10">
    <property type="entry name" value="MYOBLAST CITY, ISOFORM B"/>
    <property type="match status" value="1"/>
</dbReference>
<evidence type="ECO:0000256" key="1">
    <source>
        <dbReference type="ARBA" id="ARBA00004496"/>
    </source>
</evidence>
<dbReference type="InterPro" id="IPR035892">
    <property type="entry name" value="C2_domain_sf"/>
</dbReference>
<dbReference type="InterPro" id="IPR036028">
    <property type="entry name" value="SH3-like_dom_sf"/>
</dbReference>
<dbReference type="Pfam" id="PF14429">
    <property type="entry name" value="DOCK-C2"/>
    <property type="match status" value="1"/>
</dbReference>
<dbReference type="Gene3D" id="2.60.40.150">
    <property type="entry name" value="C2 domain"/>
    <property type="match status" value="1"/>
</dbReference>
<dbReference type="GO" id="GO:0031267">
    <property type="term" value="F:small GTPase binding"/>
    <property type="evidence" value="ECO:0007669"/>
    <property type="project" value="TreeGrafter"/>
</dbReference>
<reference evidence="11 12" key="1">
    <citation type="submission" date="2017-03" db="EMBL/GenBank/DDBJ databases">
        <title>Genomes of endolithic fungi from Antarctica.</title>
        <authorList>
            <person name="Coleine C."/>
            <person name="Masonjones S."/>
            <person name="Stajich J.E."/>
        </authorList>
    </citation>
    <scope>NUCLEOTIDE SEQUENCE [LARGE SCALE GENOMIC DNA]</scope>
    <source>
        <strain evidence="11 12">CCFEE 5187</strain>
    </source>
</reference>
<comment type="subcellular location">
    <subcellularLocation>
        <location evidence="1">Cytoplasm</location>
    </subcellularLocation>
</comment>
<proteinExistence type="inferred from homology"/>
<feature type="domain" description="SH3" evidence="8">
    <location>
        <begin position="7"/>
        <end position="88"/>
    </location>
</feature>
<dbReference type="InterPro" id="IPR001452">
    <property type="entry name" value="SH3_domain"/>
</dbReference>
<evidence type="ECO:0000259" key="9">
    <source>
        <dbReference type="PROSITE" id="PS51650"/>
    </source>
</evidence>
<dbReference type="Gene3D" id="3.80.10.10">
    <property type="entry name" value="Ribonuclease Inhibitor"/>
    <property type="match status" value="1"/>
</dbReference>
<dbReference type="Pfam" id="PF23550">
    <property type="entry name" value="zf_Tbcl_Rhp7"/>
    <property type="match status" value="1"/>
</dbReference>
<protein>
    <recommendedName>
        <fullName evidence="13">SH3 domain-containing protein</fullName>
    </recommendedName>
</protein>
<dbReference type="PROSITE" id="PS50002">
    <property type="entry name" value="SH3"/>
    <property type="match status" value="1"/>
</dbReference>
<dbReference type="InterPro" id="IPR056372">
    <property type="entry name" value="TPR_DOCK"/>
</dbReference>
<feature type="domain" description="DOCKER" evidence="10">
    <location>
        <begin position="1449"/>
        <end position="1854"/>
    </location>
</feature>
<feature type="compositionally biased region" description="Basic residues" evidence="7">
    <location>
        <begin position="1882"/>
        <end position="1893"/>
    </location>
</feature>
<dbReference type="InterPro" id="IPR032675">
    <property type="entry name" value="LRR_dom_sf"/>
</dbReference>
<dbReference type="InterPro" id="IPR027357">
    <property type="entry name" value="DOCKER_dom"/>
</dbReference>
<feature type="region of interest" description="Disordered" evidence="7">
    <location>
        <begin position="435"/>
        <end position="515"/>
    </location>
</feature>
<evidence type="ECO:0000256" key="2">
    <source>
        <dbReference type="ARBA" id="ARBA00022443"/>
    </source>
</evidence>
<evidence type="ECO:0000259" key="8">
    <source>
        <dbReference type="PROSITE" id="PS50002"/>
    </source>
</evidence>